<dbReference type="GO" id="GO:0003676">
    <property type="term" value="F:nucleic acid binding"/>
    <property type="evidence" value="ECO:0007669"/>
    <property type="project" value="InterPro"/>
</dbReference>
<dbReference type="OMA" id="DVVYSIH"/>
<dbReference type="Proteomes" id="UP000015104">
    <property type="component" value="Unassembled WGS sequence"/>
</dbReference>
<dbReference type="Pfam" id="PF06325">
    <property type="entry name" value="PrmA"/>
    <property type="match status" value="1"/>
</dbReference>
<evidence type="ECO:0008006" key="3">
    <source>
        <dbReference type="Google" id="ProtNLM"/>
    </source>
</evidence>
<dbReference type="GO" id="GO:0008988">
    <property type="term" value="F:rRNA (adenine-N6-)-methyltransferase activity"/>
    <property type="evidence" value="ECO:0007669"/>
    <property type="project" value="TreeGrafter"/>
</dbReference>
<dbReference type="AlphaFoldDB" id="T1JV39"/>
<dbReference type="STRING" id="32264.T1JV39"/>
<dbReference type="HOGENOM" id="CLU_074702_1_1_1"/>
<dbReference type="PANTHER" id="PTHR23290">
    <property type="entry name" value="RRNA N6-ADENOSINE-METHYLTRANSFERASE METTL5"/>
    <property type="match status" value="1"/>
</dbReference>
<dbReference type="InterPro" id="IPR002052">
    <property type="entry name" value="DNA_methylase_N6_adenine_CS"/>
</dbReference>
<name>T1JV39_TETUR</name>
<protein>
    <recommendedName>
        <fullName evidence="3">Methyltransferase small domain-containing protein</fullName>
    </recommendedName>
</protein>
<accession>T1JV39</accession>
<dbReference type="InterPro" id="IPR051720">
    <property type="entry name" value="rRNA_MeTrfase/Polyamine_Synth"/>
</dbReference>
<dbReference type="OrthoDB" id="419617at2759"/>
<organism evidence="1 2">
    <name type="scientific">Tetranychus urticae</name>
    <name type="common">Two-spotted spider mite</name>
    <dbReference type="NCBI Taxonomy" id="32264"/>
    <lineage>
        <taxon>Eukaryota</taxon>
        <taxon>Metazoa</taxon>
        <taxon>Ecdysozoa</taxon>
        <taxon>Arthropoda</taxon>
        <taxon>Chelicerata</taxon>
        <taxon>Arachnida</taxon>
        <taxon>Acari</taxon>
        <taxon>Acariformes</taxon>
        <taxon>Trombidiformes</taxon>
        <taxon>Prostigmata</taxon>
        <taxon>Eleutherengona</taxon>
        <taxon>Raphignathae</taxon>
        <taxon>Tetranychoidea</taxon>
        <taxon>Tetranychidae</taxon>
        <taxon>Tetranychus</taxon>
    </lineage>
</organism>
<gene>
    <name evidence="1" type="primary">107371022</name>
</gene>
<dbReference type="PROSITE" id="PS00092">
    <property type="entry name" value="N6_MTASE"/>
    <property type="match status" value="1"/>
</dbReference>
<dbReference type="CDD" id="cd02440">
    <property type="entry name" value="AdoMet_MTases"/>
    <property type="match status" value="1"/>
</dbReference>
<reference evidence="1" key="2">
    <citation type="submission" date="2015-06" db="UniProtKB">
        <authorList>
            <consortium name="EnsemblMetazoa"/>
        </authorList>
    </citation>
    <scope>IDENTIFICATION</scope>
</reference>
<dbReference type="Gene3D" id="3.40.50.150">
    <property type="entry name" value="Vaccinia Virus protein VP39"/>
    <property type="match status" value="1"/>
</dbReference>
<dbReference type="PANTHER" id="PTHR23290:SF0">
    <property type="entry name" value="RRNA N6-ADENOSINE-METHYLTRANSFERASE METTL5"/>
    <property type="match status" value="1"/>
</dbReference>
<sequence>MNLKRLESILDDLEGFSDPNIRYEQYVTPSYVAARMLHTISLSNHIEGKMIVDLGTGPGILAIGSALLGAHYVVGVDIDSSVFQIALSNLADLDELFVGQPPIDFVESDVTKCVLKPKSFDVAIFNPPFGTKGNSGIDVSFIKAALDLTKVAVYSLHKSSTRSFIVKKGEQLGAKVEVLGQFSYDLPATYARHSKAVKAIDVDLLRFSHR</sequence>
<dbReference type="EnsemblMetazoa" id="tetur02g03200.1">
    <property type="protein sequence ID" value="tetur02g03200.1"/>
    <property type="gene ID" value="tetur02g03200"/>
</dbReference>
<dbReference type="eggNOG" id="KOG3420">
    <property type="taxonomic scope" value="Eukaryota"/>
</dbReference>
<proteinExistence type="predicted"/>
<evidence type="ECO:0000313" key="1">
    <source>
        <dbReference type="EnsemblMetazoa" id="tetur02g03200.1"/>
    </source>
</evidence>
<dbReference type="InterPro" id="IPR029063">
    <property type="entry name" value="SAM-dependent_MTases_sf"/>
</dbReference>
<dbReference type="EMBL" id="CAEY01000791">
    <property type="status" value="NOT_ANNOTATED_CDS"/>
    <property type="molecule type" value="Genomic_DNA"/>
</dbReference>
<reference evidence="2" key="1">
    <citation type="submission" date="2011-08" db="EMBL/GenBank/DDBJ databases">
        <authorList>
            <person name="Rombauts S."/>
        </authorList>
    </citation>
    <scope>NUCLEOTIDE SEQUENCE</scope>
    <source>
        <strain evidence="2">London</strain>
    </source>
</reference>
<evidence type="ECO:0000313" key="2">
    <source>
        <dbReference type="Proteomes" id="UP000015104"/>
    </source>
</evidence>
<dbReference type="SUPFAM" id="SSF53335">
    <property type="entry name" value="S-adenosyl-L-methionine-dependent methyltransferases"/>
    <property type="match status" value="1"/>
</dbReference>
<keyword evidence="2" id="KW-1185">Reference proteome</keyword>
<dbReference type="KEGG" id="tut:107371022"/>